<dbReference type="InterPro" id="IPR025931">
    <property type="entry name" value="TaqI_C"/>
</dbReference>
<accession>A0A7Y3SWX0</accession>
<name>A0A7Y3SWX0_9CLOT</name>
<dbReference type="InterPro" id="IPR029063">
    <property type="entry name" value="SAM-dependent_MTases_sf"/>
</dbReference>
<dbReference type="Gene3D" id="3.40.50.150">
    <property type="entry name" value="Vaccinia Virus protein VP39"/>
    <property type="match status" value="1"/>
</dbReference>
<dbReference type="GO" id="GO:0003677">
    <property type="term" value="F:DNA binding"/>
    <property type="evidence" value="ECO:0007669"/>
    <property type="project" value="UniProtKB-KW"/>
</dbReference>
<dbReference type="EMBL" id="JABEYB010000007">
    <property type="protein sequence ID" value="NNU76525.1"/>
    <property type="molecule type" value="Genomic_DNA"/>
</dbReference>
<dbReference type="EC" id="2.1.1.72" evidence="1"/>
<dbReference type="RefSeq" id="WP_171297185.1">
    <property type="nucleotide sequence ID" value="NZ_CP087098.1"/>
</dbReference>
<protein>
    <recommendedName>
        <fullName evidence="1">site-specific DNA-methyltransferase (adenine-specific)</fullName>
        <ecNumber evidence="1">2.1.1.72</ecNumber>
    </recommendedName>
</protein>
<dbReference type="PROSITE" id="PS00092">
    <property type="entry name" value="N6_MTASE"/>
    <property type="match status" value="1"/>
</dbReference>
<dbReference type="PANTHER" id="PTHR33841:SF6">
    <property type="entry name" value="TYPE II METHYLTRANSFERASE M.HINDII"/>
    <property type="match status" value="1"/>
</dbReference>
<dbReference type="InterPro" id="IPR050953">
    <property type="entry name" value="N4_N6_ade-DNA_methylase"/>
</dbReference>
<dbReference type="Proteomes" id="UP000531659">
    <property type="component" value="Unassembled WGS sequence"/>
</dbReference>
<dbReference type="Pfam" id="PF07669">
    <property type="entry name" value="Eco57I"/>
    <property type="match status" value="1"/>
</dbReference>
<keyword evidence="3" id="KW-0808">Transferase</keyword>
<evidence type="ECO:0000256" key="6">
    <source>
        <dbReference type="ARBA" id="ARBA00023125"/>
    </source>
</evidence>
<evidence type="ECO:0000313" key="11">
    <source>
        <dbReference type="Proteomes" id="UP000531659"/>
    </source>
</evidence>
<feature type="domain" description="TaqI-like C-terminal specificity" evidence="9">
    <location>
        <begin position="404"/>
        <end position="550"/>
    </location>
</feature>
<comment type="catalytic activity">
    <reaction evidence="7">
        <text>a 2'-deoxyadenosine in DNA + S-adenosyl-L-methionine = an N(6)-methyl-2'-deoxyadenosine in DNA + S-adenosyl-L-homocysteine + H(+)</text>
        <dbReference type="Rhea" id="RHEA:15197"/>
        <dbReference type="Rhea" id="RHEA-COMP:12418"/>
        <dbReference type="Rhea" id="RHEA-COMP:12419"/>
        <dbReference type="ChEBI" id="CHEBI:15378"/>
        <dbReference type="ChEBI" id="CHEBI:57856"/>
        <dbReference type="ChEBI" id="CHEBI:59789"/>
        <dbReference type="ChEBI" id="CHEBI:90615"/>
        <dbReference type="ChEBI" id="CHEBI:90616"/>
        <dbReference type="EC" id="2.1.1.72"/>
    </reaction>
</comment>
<evidence type="ECO:0000256" key="2">
    <source>
        <dbReference type="ARBA" id="ARBA00022603"/>
    </source>
</evidence>
<dbReference type="InterPro" id="IPR011639">
    <property type="entry name" value="MethylTrfase_TaqI-like_dom"/>
</dbReference>
<proteinExistence type="predicted"/>
<evidence type="ECO:0000256" key="3">
    <source>
        <dbReference type="ARBA" id="ARBA00022679"/>
    </source>
</evidence>
<dbReference type="InterPro" id="IPR002052">
    <property type="entry name" value="DNA_methylase_N6_adenine_CS"/>
</dbReference>
<organism evidence="10 11">
    <name type="scientific">Clostridium estertheticum</name>
    <dbReference type="NCBI Taxonomy" id="238834"/>
    <lineage>
        <taxon>Bacteria</taxon>
        <taxon>Bacillati</taxon>
        <taxon>Bacillota</taxon>
        <taxon>Clostridia</taxon>
        <taxon>Eubacteriales</taxon>
        <taxon>Clostridiaceae</taxon>
        <taxon>Clostridium</taxon>
    </lineage>
</organism>
<dbReference type="SUPFAM" id="SSF53335">
    <property type="entry name" value="S-adenosyl-L-methionine-dependent methyltransferases"/>
    <property type="match status" value="1"/>
</dbReference>
<evidence type="ECO:0000256" key="5">
    <source>
        <dbReference type="ARBA" id="ARBA00022747"/>
    </source>
</evidence>
<keyword evidence="2 10" id="KW-0489">Methyltransferase</keyword>
<evidence type="ECO:0000256" key="1">
    <source>
        <dbReference type="ARBA" id="ARBA00011900"/>
    </source>
</evidence>
<keyword evidence="5" id="KW-0680">Restriction system</keyword>
<dbReference type="PANTHER" id="PTHR33841">
    <property type="entry name" value="DNA METHYLTRANSFERASE YEEA-RELATED"/>
    <property type="match status" value="1"/>
</dbReference>
<reference evidence="10 11" key="1">
    <citation type="submission" date="2020-05" db="EMBL/GenBank/DDBJ databases">
        <title>Complete genome of Clostridium estertheticum subspecies estertheticum, isolated from Vacuum packed lamb meat from New Zealand imported to Switzerland.</title>
        <authorList>
            <person name="Wambui J."/>
            <person name="Stevens M.J.A."/>
            <person name="Stephan R."/>
        </authorList>
    </citation>
    <scope>NUCLEOTIDE SEQUENCE [LARGE SCALE GENOMIC DNA]</scope>
    <source>
        <strain evidence="10 11">CEST001</strain>
    </source>
</reference>
<feature type="domain" description="Type II methyltransferase M.TaqI-like" evidence="8">
    <location>
        <begin position="170"/>
        <end position="274"/>
    </location>
</feature>
<dbReference type="Pfam" id="PF12950">
    <property type="entry name" value="TaqI_C"/>
    <property type="match status" value="1"/>
</dbReference>
<dbReference type="GO" id="GO:0032259">
    <property type="term" value="P:methylation"/>
    <property type="evidence" value="ECO:0007669"/>
    <property type="project" value="UniProtKB-KW"/>
</dbReference>
<comment type="caution">
    <text evidence="10">The sequence shown here is derived from an EMBL/GenBank/DDBJ whole genome shotgun (WGS) entry which is preliminary data.</text>
</comment>
<sequence>MLDLLKQEINDVYNIIISPIDDIYKVIALKDYKIKLKVSGGKNFGDGYYEFIKNNKEKGTVYTPEPITSYMIENTIKAAQIINNPYIKIVDPSCGTGNILITCFKFLQNLYKDNLSFINEKNGLKLNVKNIDDHIIRYNLFGFDIDDIALKILVIDLYDLSKGCILGNIFNKDFLLYENECKYDIVIGNPPYVGKKSIDNEYASLLKIRYKKVYRDKGDLSYCFFERALDNLRHGGKLTFITSRYFIESPSGEDLRKVLKEGFTIDKMIDFYGIRPFKNVGIDPLIIFITNHKTLDNQIVIIKPLTVKGKEKKEFYNNVFLKGGNKFNTFMLNKRELDDKGWVLVDEKVRIIIKKIKQMKYTELSNVCNSYQGIITGCDKAFVLNKDTSLSENIENDIIKPWIKSSYIEKNKITRQDSYIIYSDLICNPKKYANAIAYIGLQKEKLLKRRECQKGIRKWYELQWGRNQNIFEGEKIIFPFKASSNRFALDKGSYFSADVYALTLKEDVAVTYDFLLYILNSKIYEFYFKTFAKKLGEDAYEYYPNNLMKLCIPEMKDYKGKDENYLYDYFNFSEEEKEIILGEV</sequence>
<evidence type="ECO:0000256" key="7">
    <source>
        <dbReference type="ARBA" id="ARBA00047942"/>
    </source>
</evidence>
<dbReference type="GO" id="GO:0009007">
    <property type="term" value="F:site-specific DNA-methyltransferase (adenine-specific) activity"/>
    <property type="evidence" value="ECO:0007669"/>
    <property type="project" value="UniProtKB-EC"/>
</dbReference>
<keyword evidence="6" id="KW-0238">DNA-binding</keyword>
<evidence type="ECO:0000256" key="4">
    <source>
        <dbReference type="ARBA" id="ARBA00022691"/>
    </source>
</evidence>
<evidence type="ECO:0000259" key="9">
    <source>
        <dbReference type="Pfam" id="PF12950"/>
    </source>
</evidence>
<evidence type="ECO:0000259" key="8">
    <source>
        <dbReference type="Pfam" id="PF07669"/>
    </source>
</evidence>
<keyword evidence="4" id="KW-0949">S-adenosyl-L-methionine</keyword>
<dbReference type="GO" id="GO:0009307">
    <property type="term" value="P:DNA restriction-modification system"/>
    <property type="evidence" value="ECO:0007669"/>
    <property type="project" value="UniProtKB-KW"/>
</dbReference>
<gene>
    <name evidence="10" type="ORF">HLQ16_11340</name>
</gene>
<dbReference type="AlphaFoldDB" id="A0A7Y3SWX0"/>
<dbReference type="PRINTS" id="PR00507">
    <property type="entry name" value="N12N6MTFRASE"/>
</dbReference>
<evidence type="ECO:0000313" key="10">
    <source>
        <dbReference type="EMBL" id="NNU76525.1"/>
    </source>
</evidence>